<dbReference type="InterPro" id="IPR002931">
    <property type="entry name" value="Transglutaminase-like"/>
</dbReference>
<comment type="caution">
    <text evidence="2">The sequence shown here is derived from an EMBL/GenBank/DDBJ whole genome shotgun (WGS) entry which is preliminary data.</text>
</comment>
<dbReference type="EMBL" id="JBHRXZ010000029">
    <property type="protein sequence ID" value="MFC3609590.1"/>
    <property type="molecule type" value="Genomic_DNA"/>
</dbReference>
<dbReference type="InterPro" id="IPR038765">
    <property type="entry name" value="Papain-like_cys_pep_sf"/>
</dbReference>
<dbReference type="Proteomes" id="UP001595630">
    <property type="component" value="Unassembled WGS sequence"/>
</dbReference>
<gene>
    <name evidence="2" type="ORF">ACFOMF_17620</name>
</gene>
<sequence length="266" mass="29757">MRISISHDTTYLYEHKVRGSIQYLRLTPHESTRQHVIQWDLDLPRPVRPQLDAYGNILHVLSMDEPHNQILIHARGLVEIDVNCEAEGYDGSPLPFLRFTPLTQPDDALRLFAARNTAGKRTRGALIDLMMALREHMSYTPGSTGVESTAAEAFAGRAGVCQDHSHAFLACARSLGIPARYISGYLFTDDAEHLASHAWVEAWVEDAWYSFDVTNGLARPERHLKLAVGQDYLDACPIRGVRRGGGVERMHAKVLVSPGEVHIQEQ</sequence>
<dbReference type="PANTHER" id="PTHR33490">
    <property type="entry name" value="BLR5614 PROTEIN-RELATED"/>
    <property type="match status" value="1"/>
</dbReference>
<dbReference type="PANTHER" id="PTHR33490:SF6">
    <property type="entry name" value="SLL1049 PROTEIN"/>
    <property type="match status" value="1"/>
</dbReference>
<dbReference type="Pfam" id="PF01841">
    <property type="entry name" value="Transglut_core"/>
    <property type="match status" value="1"/>
</dbReference>
<keyword evidence="3" id="KW-1185">Reference proteome</keyword>
<feature type="domain" description="Transglutaminase-like" evidence="1">
    <location>
        <begin position="153"/>
        <end position="215"/>
    </location>
</feature>
<name>A0ABV7T8T8_9GAMM</name>
<evidence type="ECO:0000313" key="2">
    <source>
        <dbReference type="EMBL" id="MFC3609590.1"/>
    </source>
</evidence>
<dbReference type="Gene3D" id="3.10.620.30">
    <property type="match status" value="1"/>
</dbReference>
<evidence type="ECO:0000313" key="3">
    <source>
        <dbReference type="Proteomes" id="UP001595630"/>
    </source>
</evidence>
<organism evidence="2 3">
    <name type="scientific">Stutzerimonas tarimensis</name>
    <dbReference type="NCBI Taxonomy" id="1507735"/>
    <lineage>
        <taxon>Bacteria</taxon>
        <taxon>Pseudomonadati</taxon>
        <taxon>Pseudomonadota</taxon>
        <taxon>Gammaproteobacteria</taxon>
        <taxon>Pseudomonadales</taxon>
        <taxon>Pseudomonadaceae</taxon>
        <taxon>Stutzerimonas</taxon>
    </lineage>
</organism>
<dbReference type="SMART" id="SM00460">
    <property type="entry name" value="TGc"/>
    <property type="match status" value="1"/>
</dbReference>
<protein>
    <submittedName>
        <fullName evidence="2">Transglutaminase domain-containing protein</fullName>
    </submittedName>
</protein>
<dbReference type="Pfam" id="PF08379">
    <property type="entry name" value="Bact_transglu_N"/>
    <property type="match status" value="1"/>
</dbReference>
<dbReference type="SUPFAM" id="SSF54001">
    <property type="entry name" value="Cysteine proteinases"/>
    <property type="match status" value="1"/>
</dbReference>
<reference evidence="3" key="1">
    <citation type="journal article" date="2019" name="Int. J. Syst. Evol. Microbiol.">
        <title>The Global Catalogue of Microorganisms (GCM) 10K type strain sequencing project: providing services to taxonomists for standard genome sequencing and annotation.</title>
        <authorList>
            <consortium name="The Broad Institute Genomics Platform"/>
            <consortium name="The Broad Institute Genome Sequencing Center for Infectious Disease"/>
            <person name="Wu L."/>
            <person name="Ma J."/>
        </authorList>
    </citation>
    <scope>NUCLEOTIDE SEQUENCE [LARGE SCALE GENOMIC DNA]</scope>
    <source>
        <strain evidence="3">KCTC 42447</strain>
    </source>
</reference>
<proteinExistence type="predicted"/>
<dbReference type="RefSeq" id="WP_386367333.1">
    <property type="nucleotide sequence ID" value="NZ_JBHRXZ010000029.1"/>
</dbReference>
<accession>A0ABV7T8T8</accession>
<evidence type="ECO:0000259" key="1">
    <source>
        <dbReference type="SMART" id="SM00460"/>
    </source>
</evidence>
<dbReference type="InterPro" id="IPR013589">
    <property type="entry name" value="Bac_transglu_N"/>
</dbReference>